<gene>
    <name evidence="5" type="ORF">Ctob_004746</name>
</gene>
<feature type="domain" description="Thioredoxin" evidence="4">
    <location>
        <begin position="36"/>
        <end position="92"/>
    </location>
</feature>
<keyword evidence="6" id="KW-1185">Reference proteome</keyword>
<protein>
    <recommendedName>
        <fullName evidence="4">Thioredoxin domain-containing protein</fullName>
    </recommendedName>
</protein>
<sequence length="190" mass="20828">MLRTLSLLCALAPAHSTIELTPDTFNKEVFEKEHAGSTNVLIADVDCTAAGEPLCERFGIEGFPTIKVFNPPDEDGEDYEGGRELDELKEFVLTLGPGCSPSTRDNCSADELKQLDETLAMPDADRVAELLRIQEDLTAKEKAHAALLESLQAQFDESNKALEADKKAAKPRIKQLKMAGTKLPEVKEEL</sequence>
<evidence type="ECO:0000256" key="1">
    <source>
        <dbReference type="ARBA" id="ARBA00006347"/>
    </source>
</evidence>
<comment type="caution">
    <text evidence="5">The sequence shown here is derived from an EMBL/GenBank/DDBJ whole genome shotgun (WGS) entry which is preliminary data.</text>
</comment>
<evidence type="ECO:0000256" key="2">
    <source>
        <dbReference type="ARBA" id="ARBA00022729"/>
    </source>
</evidence>
<dbReference type="Gene3D" id="3.40.30.10">
    <property type="entry name" value="Glutaredoxin"/>
    <property type="match status" value="1"/>
</dbReference>
<dbReference type="PANTHER" id="PTHR45672:SF3">
    <property type="entry name" value="THIOREDOXIN DOMAIN-CONTAINING PROTEIN 5"/>
    <property type="match status" value="1"/>
</dbReference>
<dbReference type="Pfam" id="PF00085">
    <property type="entry name" value="Thioredoxin"/>
    <property type="match status" value="1"/>
</dbReference>
<dbReference type="InterPro" id="IPR013766">
    <property type="entry name" value="Thioredoxin_domain"/>
</dbReference>
<dbReference type="Proteomes" id="UP000037460">
    <property type="component" value="Unassembled WGS sequence"/>
</dbReference>
<reference evidence="6" key="1">
    <citation type="journal article" date="2015" name="PLoS Genet.">
        <title>Genome Sequence and Transcriptome Analyses of Chrysochromulina tobin: Metabolic Tools for Enhanced Algal Fitness in the Prominent Order Prymnesiales (Haptophyceae).</title>
        <authorList>
            <person name="Hovde B.T."/>
            <person name="Deodato C.R."/>
            <person name="Hunsperger H.M."/>
            <person name="Ryken S.A."/>
            <person name="Yost W."/>
            <person name="Jha R.K."/>
            <person name="Patterson J."/>
            <person name="Monnat R.J. Jr."/>
            <person name="Barlow S.B."/>
            <person name="Starkenburg S.R."/>
            <person name="Cattolico R.A."/>
        </authorList>
    </citation>
    <scope>NUCLEOTIDE SEQUENCE</scope>
    <source>
        <strain evidence="6">CCMP291</strain>
    </source>
</reference>
<dbReference type="InterPro" id="IPR036249">
    <property type="entry name" value="Thioredoxin-like_sf"/>
</dbReference>
<evidence type="ECO:0000313" key="5">
    <source>
        <dbReference type="EMBL" id="KOO23381.1"/>
    </source>
</evidence>
<dbReference type="GO" id="GO:0005783">
    <property type="term" value="C:endoplasmic reticulum"/>
    <property type="evidence" value="ECO:0007669"/>
    <property type="project" value="TreeGrafter"/>
</dbReference>
<dbReference type="CDD" id="cd02961">
    <property type="entry name" value="PDI_a_family"/>
    <property type="match status" value="1"/>
</dbReference>
<proteinExistence type="inferred from homology"/>
<dbReference type="EMBL" id="JWZX01003198">
    <property type="protein sequence ID" value="KOO23381.1"/>
    <property type="molecule type" value="Genomic_DNA"/>
</dbReference>
<dbReference type="SUPFAM" id="SSF52833">
    <property type="entry name" value="Thioredoxin-like"/>
    <property type="match status" value="1"/>
</dbReference>
<dbReference type="GO" id="GO:0006457">
    <property type="term" value="P:protein folding"/>
    <property type="evidence" value="ECO:0007669"/>
    <property type="project" value="TreeGrafter"/>
</dbReference>
<dbReference type="InterPro" id="IPR051063">
    <property type="entry name" value="PDI"/>
</dbReference>
<name>A0A0M0J9Y3_9EUKA</name>
<evidence type="ECO:0000313" key="6">
    <source>
        <dbReference type="Proteomes" id="UP000037460"/>
    </source>
</evidence>
<comment type="similarity">
    <text evidence="1">Belongs to the protein disulfide isomerase family.</text>
</comment>
<dbReference type="PANTHER" id="PTHR45672">
    <property type="entry name" value="PROTEIN DISULFIDE-ISOMERASE C17H9.14C-RELATED"/>
    <property type="match status" value="1"/>
</dbReference>
<feature type="signal peptide" evidence="3">
    <location>
        <begin position="1"/>
        <end position="16"/>
    </location>
</feature>
<accession>A0A0M0J9Y3</accession>
<evidence type="ECO:0000256" key="3">
    <source>
        <dbReference type="SAM" id="SignalP"/>
    </source>
</evidence>
<dbReference type="GO" id="GO:0003756">
    <property type="term" value="F:protein disulfide isomerase activity"/>
    <property type="evidence" value="ECO:0007669"/>
    <property type="project" value="TreeGrafter"/>
</dbReference>
<dbReference type="AlphaFoldDB" id="A0A0M0J9Y3"/>
<evidence type="ECO:0000259" key="4">
    <source>
        <dbReference type="Pfam" id="PF00085"/>
    </source>
</evidence>
<organism evidence="5 6">
    <name type="scientific">Chrysochromulina tobinii</name>
    <dbReference type="NCBI Taxonomy" id="1460289"/>
    <lineage>
        <taxon>Eukaryota</taxon>
        <taxon>Haptista</taxon>
        <taxon>Haptophyta</taxon>
        <taxon>Prymnesiophyceae</taxon>
        <taxon>Prymnesiales</taxon>
        <taxon>Chrysochromulinaceae</taxon>
        <taxon>Chrysochromulina</taxon>
    </lineage>
</organism>
<feature type="chain" id="PRO_5005601624" description="Thioredoxin domain-containing protein" evidence="3">
    <location>
        <begin position="17"/>
        <end position="190"/>
    </location>
</feature>
<keyword evidence="2 3" id="KW-0732">Signal</keyword>
<dbReference type="OrthoDB" id="72053at2759"/>